<dbReference type="InterPro" id="IPR001226">
    <property type="entry name" value="Flavodoxin_CS"/>
</dbReference>
<reference evidence="4" key="1">
    <citation type="submission" date="2016-10" db="EMBL/GenBank/DDBJ databases">
        <authorList>
            <person name="Varghese N."/>
            <person name="Submissions S."/>
        </authorList>
    </citation>
    <scope>NUCLEOTIDE SEQUENCE [LARGE SCALE GENOMIC DNA]</scope>
    <source>
        <strain evidence="4">DSM 13327</strain>
    </source>
</reference>
<dbReference type="SUPFAM" id="SSF52218">
    <property type="entry name" value="Flavoproteins"/>
    <property type="match status" value="1"/>
</dbReference>
<evidence type="ECO:0000313" key="3">
    <source>
        <dbReference type="EMBL" id="SFL64709.1"/>
    </source>
</evidence>
<dbReference type="GO" id="GO:0006783">
    <property type="term" value="P:heme biosynthetic process"/>
    <property type="evidence" value="ECO:0007669"/>
    <property type="project" value="TreeGrafter"/>
</dbReference>
<dbReference type="GO" id="GO:0070819">
    <property type="term" value="F:menaquinone-dependent protoporphyrinogen oxidase activity"/>
    <property type="evidence" value="ECO:0007669"/>
    <property type="project" value="TreeGrafter"/>
</dbReference>
<dbReference type="GO" id="GO:0010181">
    <property type="term" value="F:FMN binding"/>
    <property type="evidence" value="ECO:0007669"/>
    <property type="project" value="InterPro"/>
</dbReference>
<feature type="domain" description="Flavodoxin-like" evidence="2">
    <location>
        <begin position="6"/>
        <end position="164"/>
    </location>
</feature>
<dbReference type="OrthoDB" id="307208at2"/>
<accession>A0A1I4JDS0</accession>
<dbReference type="PROSITE" id="PS00201">
    <property type="entry name" value="FLAVODOXIN"/>
    <property type="match status" value="1"/>
</dbReference>
<feature type="region of interest" description="Disordered" evidence="1">
    <location>
        <begin position="130"/>
        <end position="153"/>
    </location>
</feature>
<sequence>MKKYIVLYSSRTGNTKKIAEAICSALPAGTPCQSIGEASADLNGYDCLFIGFWVDRGTADQQTQQFLKQLSHPHIALFATLGADPCSQHAADSLCNATALCPSENPLVHSFICQGKVDPQLIEQMKRMFPPGHPHAVDEKREATHEEAKKHPNEADVAAAKAFAAETIKRVENM</sequence>
<keyword evidence="4" id="KW-1185">Reference proteome</keyword>
<dbReference type="AlphaFoldDB" id="A0A1I4JDS0"/>
<dbReference type="Gene3D" id="3.40.50.360">
    <property type="match status" value="1"/>
</dbReference>
<name>A0A1I4JDS0_9FIRM</name>
<dbReference type="InterPro" id="IPR052200">
    <property type="entry name" value="Protoporphyrinogen_IX_DH"/>
</dbReference>
<dbReference type="InterPro" id="IPR008254">
    <property type="entry name" value="Flavodoxin/NO_synth"/>
</dbReference>
<dbReference type="GO" id="GO:0016651">
    <property type="term" value="F:oxidoreductase activity, acting on NAD(P)H"/>
    <property type="evidence" value="ECO:0007669"/>
    <property type="project" value="UniProtKB-ARBA"/>
</dbReference>
<dbReference type="Proteomes" id="UP000199520">
    <property type="component" value="Unassembled WGS sequence"/>
</dbReference>
<dbReference type="PANTHER" id="PTHR38030:SF2">
    <property type="entry name" value="PROTOPORPHYRINOGEN IX DEHYDROGENASE [QUINONE]"/>
    <property type="match status" value="1"/>
</dbReference>
<evidence type="ECO:0000256" key="1">
    <source>
        <dbReference type="SAM" id="MobiDB-lite"/>
    </source>
</evidence>
<proteinExistence type="predicted"/>
<feature type="compositionally biased region" description="Basic and acidic residues" evidence="1">
    <location>
        <begin position="135"/>
        <end position="153"/>
    </location>
</feature>
<protein>
    <submittedName>
        <fullName evidence="3">Flavodoxin</fullName>
    </submittedName>
</protein>
<dbReference type="InterPro" id="IPR029039">
    <property type="entry name" value="Flavoprotein-like_sf"/>
</dbReference>
<dbReference type="PANTHER" id="PTHR38030">
    <property type="entry name" value="PROTOPORPHYRINOGEN IX DEHYDROGENASE [MENAQUINONE]"/>
    <property type="match status" value="1"/>
</dbReference>
<dbReference type="STRING" id="1123291.SAMN04490355_10127"/>
<organism evidence="3 4">
    <name type="scientific">Pelosinus propionicus DSM 13327</name>
    <dbReference type="NCBI Taxonomy" id="1123291"/>
    <lineage>
        <taxon>Bacteria</taxon>
        <taxon>Bacillati</taxon>
        <taxon>Bacillota</taxon>
        <taxon>Negativicutes</taxon>
        <taxon>Selenomonadales</taxon>
        <taxon>Sporomusaceae</taxon>
        <taxon>Pelosinus</taxon>
    </lineage>
</organism>
<dbReference type="RefSeq" id="WP_090935026.1">
    <property type="nucleotide sequence ID" value="NZ_FOTS01000012.1"/>
</dbReference>
<dbReference type="Pfam" id="PF12641">
    <property type="entry name" value="Flavodoxin_3"/>
    <property type="match status" value="1"/>
</dbReference>
<evidence type="ECO:0000259" key="2">
    <source>
        <dbReference type="Pfam" id="PF12641"/>
    </source>
</evidence>
<dbReference type="EMBL" id="FOTS01000012">
    <property type="protein sequence ID" value="SFL64709.1"/>
    <property type="molecule type" value="Genomic_DNA"/>
</dbReference>
<gene>
    <name evidence="3" type="ORF">SAMN04490355_10127</name>
</gene>
<dbReference type="GO" id="GO:0009055">
    <property type="term" value="F:electron transfer activity"/>
    <property type="evidence" value="ECO:0007669"/>
    <property type="project" value="InterPro"/>
</dbReference>
<evidence type="ECO:0000313" key="4">
    <source>
        <dbReference type="Proteomes" id="UP000199520"/>
    </source>
</evidence>